<dbReference type="OrthoDB" id="5873227at2"/>
<dbReference type="RefSeq" id="WP_012155443.1">
    <property type="nucleotide sequence ID" value="NC_009901.1"/>
</dbReference>
<proteinExistence type="predicted"/>
<name>A8H4P0_SHEPA</name>
<dbReference type="AlphaFoldDB" id="A8H4P0"/>
<gene>
    <name evidence="2" type="ordered locus">Spea_2207</name>
</gene>
<keyword evidence="3" id="KW-1185">Reference proteome</keyword>
<feature type="transmembrane region" description="Helical" evidence="1">
    <location>
        <begin position="60"/>
        <end position="80"/>
    </location>
</feature>
<dbReference type="KEGG" id="spl:Spea_2207"/>
<dbReference type="EMBL" id="CP000851">
    <property type="protein sequence ID" value="ABV87527.1"/>
    <property type="molecule type" value="Genomic_DNA"/>
</dbReference>
<dbReference type="eggNOG" id="ENOG503499X">
    <property type="taxonomic scope" value="Bacteria"/>
</dbReference>
<organism evidence="2 3">
    <name type="scientific">Shewanella pealeana (strain ATCC 700345 / ANG-SQ1)</name>
    <dbReference type="NCBI Taxonomy" id="398579"/>
    <lineage>
        <taxon>Bacteria</taxon>
        <taxon>Pseudomonadati</taxon>
        <taxon>Pseudomonadota</taxon>
        <taxon>Gammaproteobacteria</taxon>
        <taxon>Alteromonadales</taxon>
        <taxon>Shewanellaceae</taxon>
        <taxon>Shewanella</taxon>
    </lineage>
</organism>
<evidence type="ECO:0000256" key="1">
    <source>
        <dbReference type="SAM" id="Phobius"/>
    </source>
</evidence>
<keyword evidence="1" id="KW-0472">Membrane</keyword>
<keyword evidence="1" id="KW-1133">Transmembrane helix</keyword>
<protein>
    <submittedName>
        <fullName evidence="2">Uncharacterized protein</fullName>
    </submittedName>
</protein>
<evidence type="ECO:0000313" key="2">
    <source>
        <dbReference type="EMBL" id="ABV87527.1"/>
    </source>
</evidence>
<sequence>MKRKQLKPFWKLRHAQKFVELRNWLNGRVTLKARQDPLNSIMSVDNTTLSVANAFHNIRFAFVAPWVLCGWILLLIQISTFGPNEGEVSFANSNINLKKELIVKGINYDESDYIYYEALVGKDGESSILEYIDAVSNYGGESYKDSVYLDIIIICVLLVISMMATVAFLRLPRMADIYFDRQRKIVYTWRFGKIAACNFDNLGARENMHGLALFLYSENKKQESGYWPTYFLIQPTGRAHFNNENDNTEFMAQLFAFMEKGKSAVITEERFERPQPKSYLFIDKKPENFEQRLEEILKRDDELPKLYAEHVF</sequence>
<keyword evidence="1" id="KW-0812">Transmembrane</keyword>
<accession>A8H4P0</accession>
<dbReference type="HOGENOM" id="CLU_826236_0_0_6"/>
<reference evidence="2 3" key="1">
    <citation type="submission" date="2007-10" db="EMBL/GenBank/DDBJ databases">
        <title>Complete sequence of Shewanella pealeana ATCC 700345.</title>
        <authorList>
            <consortium name="US DOE Joint Genome Institute"/>
            <person name="Copeland A."/>
            <person name="Lucas S."/>
            <person name="Lapidus A."/>
            <person name="Barry K."/>
            <person name="Glavina del Rio T."/>
            <person name="Dalin E."/>
            <person name="Tice H."/>
            <person name="Pitluck S."/>
            <person name="Chertkov O."/>
            <person name="Brettin T."/>
            <person name="Bruce D."/>
            <person name="Detter J.C."/>
            <person name="Han C."/>
            <person name="Schmutz J."/>
            <person name="Larimer F."/>
            <person name="Land M."/>
            <person name="Hauser L."/>
            <person name="Kyrpides N."/>
            <person name="Kim E."/>
            <person name="Zhao J.-S.Z."/>
            <person name="Manno D."/>
            <person name="Hawari J."/>
            <person name="Richardson P."/>
        </authorList>
    </citation>
    <scope>NUCLEOTIDE SEQUENCE [LARGE SCALE GENOMIC DNA]</scope>
    <source>
        <strain evidence="3">ATCC 700345 / ANG-SQ1</strain>
    </source>
</reference>
<feature type="transmembrane region" description="Helical" evidence="1">
    <location>
        <begin position="147"/>
        <end position="171"/>
    </location>
</feature>
<dbReference type="Proteomes" id="UP000002608">
    <property type="component" value="Chromosome"/>
</dbReference>
<evidence type="ECO:0000313" key="3">
    <source>
        <dbReference type="Proteomes" id="UP000002608"/>
    </source>
</evidence>